<dbReference type="PRINTS" id="PR00385">
    <property type="entry name" value="P450"/>
</dbReference>
<evidence type="ECO:0000256" key="8">
    <source>
        <dbReference type="ARBA" id="ARBA00022824"/>
    </source>
</evidence>
<dbReference type="EMBL" id="OU893341">
    <property type="protein sequence ID" value="CAG9782673.1"/>
    <property type="molecule type" value="Genomic_DNA"/>
</dbReference>
<dbReference type="PRINTS" id="PR00463">
    <property type="entry name" value="EP450I"/>
</dbReference>
<reference evidence="17" key="1">
    <citation type="submission" date="2021-12" db="EMBL/GenBank/DDBJ databases">
        <authorList>
            <person name="King R."/>
        </authorList>
    </citation>
    <scope>NUCLEOTIDE SEQUENCE</scope>
</reference>
<comment type="subcellular location">
    <subcellularLocation>
        <location evidence="3">Endoplasmic reticulum membrane</location>
        <topology evidence="3">Peripheral membrane protein</topology>
    </subcellularLocation>
    <subcellularLocation>
        <location evidence="2">Microsome membrane</location>
        <topology evidence="2">Peripheral membrane protein</topology>
    </subcellularLocation>
</comment>
<evidence type="ECO:0000256" key="4">
    <source>
        <dbReference type="ARBA" id="ARBA00010617"/>
    </source>
</evidence>
<evidence type="ECO:0000256" key="11">
    <source>
        <dbReference type="ARBA" id="ARBA00023004"/>
    </source>
</evidence>
<evidence type="ECO:0000256" key="7">
    <source>
        <dbReference type="ARBA" id="ARBA00022723"/>
    </source>
</evidence>
<comment type="cofactor">
    <cofactor evidence="1 15">
        <name>heme</name>
        <dbReference type="ChEBI" id="CHEBI:30413"/>
    </cofactor>
</comment>
<evidence type="ECO:0000256" key="10">
    <source>
        <dbReference type="ARBA" id="ARBA00023002"/>
    </source>
</evidence>
<evidence type="ECO:0000256" key="9">
    <source>
        <dbReference type="ARBA" id="ARBA00022848"/>
    </source>
</evidence>
<dbReference type="SUPFAM" id="SSF48264">
    <property type="entry name" value="Cytochrome P450"/>
    <property type="match status" value="1"/>
</dbReference>
<evidence type="ECO:0000256" key="14">
    <source>
        <dbReference type="ARBA" id="ARBA00047827"/>
    </source>
</evidence>
<protein>
    <recommendedName>
        <fullName evidence="5">unspecific monooxygenase</fullName>
        <ecNumber evidence="5">1.14.14.1</ecNumber>
    </recommendedName>
</protein>
<sequence length="498" mass="57035">MIVVILLFVVICVLTFVYLKGLYNENYWKKRGVKFDDRNKLMGPFWDFLVSDRSMFEIMADLYAKYPDEPAVGFGTITSPALYVKDVTNVLYVLQGPMFLDRGVNYLADDYLADNILFMSGARWKLMRQKMTPLFTSAKLKNMYYIIDKSALDFIDYLNKNPAKLKAKDTFDTLSMFCSAAVGAAVFGVSTKSIFDSPFLEMARDASKPTFKSNMKFTLASIAPKLFQAFKMRFFKEFEPFFIGAIKNVLRQREQENVKKHDFVDICLSIQKNGVMKNEDGSLKMEPTDELLAAQGFFFFIAGVEPVATAVFSAMIEVGRHPEIQTRLQEEIDFIFDKYDGQLSYDAVSDMEYLESVINEALRMYPPIGISTRRCMEDTVLPVGNIKVEKGTAVFLPVYEYHHNPEFYEKPHVFDPDRFSGDKQQLGVLYQPFGFGTRTCIGMRYAKLQAKCSLAHIIRNFVLKTVIGKGGIKFGKDQVQLRLKNVHVELNHRKTKFS</sequence>
<evidence type="ECO:0000313" key="17">
    <source>
        <dbReference type="EMBL" id="CAG9782673.1"/>
    </source>
</evidence>
<evidence type="ECO:0000256" key="13">
    <source>
        <dbReference type="ARBA" id="ARBA00023136"/>
    </source>
</evidence>
<dbReference type="AlphaFoldDB" id="A0A9N9N2Y6"/>
<feature type="binding site" description="axial binding residue" evidence="15">
    <location>
        <position position="440"/>
    </location>
    <ligand>
        <name>heme</name>
        <dbReference type="ChEBI" id="CHEBI:30413"/>
    </ligand>
    <ligandPart>
        <name>Fe</name>
        <dbReference type="ChEBI" id="CHEBI:18248"/>
    </ligandPart>
</feature>
<evidence type="ECO:0000256" key="16">
    <source>
        <dbReference type="RuleBase" id="RU000461"/>
    </source>
</evidence>
<dbReference type="PANTHER" id="PTHR24292:SF54">
    <property type="entry name" value="CYP9F3-RELATED"/>
    <property type="match status" value="1"/>
</dbReference>
<organism evidence="17 18">
    <name type="scientific">Diatraea saccharalis</name>
    <name type="common">sugarcane borer</name>
    <dbReference type="NCBI Taxonomy" id="40085"/>
    <lineage>
        <taxon>Eukaryota</taxon>
        <taxon>Metazoa</taxon>
        <taxon>Ecdysozoa</taxon>
        <taxon>Arthropoda</taxon>
        <taxon>Hexapoda</taxon>
        <taxon>Insecta</taxon>
        <taxon>Pterygota</taxon>
        <taxon>Neoptera</taxon>
        <taxon>Endopterygota</taxon>
        <taxon>Lepidoptera</taxon>
        <taxon>Glossata</taxon>
        <taxon>Ditrysia</taxon>
        <taxon>Pyraloidea</taxon>
        <taxon>Crambidae</taxon>
        <taxon>Crambinae</taxon>
        <taxon>Diatraea</taxon>
    </lineage>
</organism>
<dbReference type="PANTHER" id="PTHR24292">
    <property type="entry name" value="CYTOCHROME P450"/>
    <property type="match status" value="1"/>
</dbReference>
<accession>A0A9N9N2Y6</accession>
<keyword evidence="12 16" id="KW-0503">Monooxygenase</keyword>
<keyword evidence="9" id="KW-0492">Microsome</keyword>
<dbReference type="GO" id="GO:0016712">
    <property type="term" value="F:oxidoreductase activity, acting on paired donors, with incorporation or reduction of molecular oxygen, reduced flavin or flavoprotein as one donor, and incorporation of one atom of oxygen"/>
    <property type="evidence" value="ECO:0007669"/>
    <property type="project" value="UniProtKB-EC"/>
</dbReference>
<comment type="catalytic activity">
    <reaction evidence="14">
        <text>an organic molecule + reduced [NADPH--hemoprotein reductase] + O2 = an alcohol + oxidized [NADPH--hemoprotein reductase] + H2O + H(+)</text>
        <dbReference type="Rhea" id="RHEA:17149"/>
        <dbReference type="Rhea" id="RHEA-COMP:11964"/>
        <dbReference type="Rhea" id="RHEA-COMP:11965"/>
        <dbReference type="ChEBI" id="CHEBI:15377"/>
        <dbReference type="ChEBI" id="CHEBI:15378"/>
        <dbReference type="ChEBI" id="CHEBI:15379"/>
        <dbReference type="ChEBI" id="CHEBI:30879"/>
        <dbReference type="ChEBI" id="CHEBI:57618"/>
        <dbReference type="ChEBI" id="CHEBI:58210"/>
        <dbReference type="ChEBI" id="CHEBI:142491"/>
        <dbReference type="EC" id="1.14.14.1"/>
    </reaction>
</comment>
<dbReference type="GO" id="GO:0005789">
    <property type="term" value="C:endoplasmic reticulum membrane"/>
    <property type="evidence" value="ECO:0007669"/>
    <property type="project" value="UniProtKB-SubCell"/>
</dbReference>
<dbReference type="GO" id="GO:0005506">
    <property type="term" value="F:iron ion binding"/>
    <property type="evidence" value="ECO:0007669"/>
    <property type="project" value="InterPro"/>
</dbReference>
<dbReference type="InterPro" id="IPR001128">
    <property type="entry name" value="Cyt_P450"/>
</dbReference>
<proteinExistence type="inferred from homology"/>
<dbReference type="Gene3D" id="1.10.630.10">
    <property type="entry name" value="Cytochrome P450"/>
    <property type="match status" value="1"/>
</dbReference>
<evidence type="ECO:0000256" key="2">
    <source>
        <dbReference type="ARBA" id="ARBA00004174"/>
    </source>
</evidence>
<keyword evidence="8" id="KW-0256">Endoplasmic reticulum</keyword>
<comment type="similarity">
    <text evidence="4 16">Belongs to the cytochrome P450 family.</text>
</comment>
<evidence type="ECO:0000313" key="18">
    <source>
        <dbReference type="Proteomes" id="UP001153714"/>
    </source>
</evidence>
<name>A0A9N9N2Y6_9NEOP</name>
<keyword evidence="10 16" id="KW-0560">Oxidoreductase</keyword>
<evidence type="ECO:0000256" key="3">
    <source>
        <dbReference type="ARBA" id="ARBA00004406"/>
    </source>
</evidence>
<dbReference type="InterPro" id="IPR002401">
    <property type="entry name" value="Cyt_P450_E_grp-I"/>
</dbReference>
<evidence type="ECO:0000256" key="6">
    <source>
        <dbReference type="ARBA" id="ARBA00022617"/>
    </source>
</evidence>
<evidence type="ECO:0000256" key="1">
    <source>
        <dbReference type="ARBA" id="ARBA00001971"/>
    </source>
</evidence>
<dbReference type="InterPro" id="IPR050476">
    <property type="entry name" value="Insect_CytP450_Detox"/>
</dbReference>
<dbReference type="PROSITE" id="PS00086">
    <property type="entry name" value="CYTOCHROME_P450"/>
    <property type="match status" value="1"/>
</dbReference>
<gene>
    <name evidence="17" type="ORF">DIATSA_LOCUS914</name>
</gene>
<dbReference type="EC" id="1.14.14.1" evidence="5"/>
<dbReference type="GO" id="GO:0020037">
    <property type="term" value="F:heme binding"/>
    <property type="evidence" value="ECO:0007669"/>
    <property type="project" value="InterPro"/>
</dbReference>
<dbReference type="InterPro" id="IPR036396">
    <property type="entry name" value="Cyt_P450_sf"/>
</dbReference>
<evidence type="ECO:0000256" key="5">
    <source>
        <dbReference type="ARBA" id="ARBA00012109"/>
    </source>
</evidence>
<dbReference type="OrthoDB" id="2789670at2759"/>
<keyword evidence="7 15" id="KW-0479">Metal-binding</keyword>
<dbReference type="Pfam" id="PF00067">
    <property type="entry name" value="p450"/>
    <property type="match status" value="1"/>
</dbReference>
<keyword evidence="11 15" id="KW-0408">Iron</keyword>
<keyword evidence="13" id="KW-0472">Membrane</keyword>
<dbReference type="InterPro" id="IPR017972">
    <property type="entry name" value="Cyt_P450_CS"/>
</dbReference>
<reference evidence="17" key="2">
    <citation type="submission" date="2022-10" db="EMBL/GenBank/DDBJ databases">
        <authorList>
            <consortium name="ENA_rothamsted_submissions"/>
            <consortium name="culmorum"/>
            <person name="King R."/>
        </authorList>
    </citation>
    <scope>NUCLEOTIDE SEQUENCE</scope>
</reference>
<evidence type="ECO:0000256" key="15">
    <source>
        <dbReference type="PIRSR" id="PIRSR602401-1"/>
    </source>
</evidence>
<keyword evidence="6 15" id="KW-0349">Heme</keyword>
<keyword evidence="18" id="KW-1185">Reference proteome</keyword>
<dbReference type="CDD" id="cd11056">
    <property type="entry name" value="CYP6-like"/>
    <property type="match status" value="1"/>
</dbReference>
<dbReference type="Proteomes" id="UP001153714">
    <property type="component" value="Chromosome 10"/>
</dbReference>
<evidence type="ECO:0000256" key="12">
    <source>
        <dbReference type="ARBA" id="ARBA00023033"/>
    </source>
</evidence>